<evidence type="ECO:0000313" key="3">
    <source>
        <dbReference type="Proteomes" id="UP000828390"/>
    </source>
</evidence>
<name>A0A9D4MUQ1_DREPO</name>
<dbReference type="EMBL" id="JAIWYP010000001">
    <property type="protein sequence ID" value="KAH3882191.1"/>
    <property type="molecule type" value="Genomic_DNA"/>
</dbReference>
<evidence type="ECO:0000259" key="1">
    <source>
        <dbReference type="Pfam" id="PF00024"/>
    </source>
</evidence>
<dbReference type="Pfam" id="PF00024">
    <property type="entry name" value="PAN_1"/>
    <property type="match status" value="1"/>
</dbReference>
<reference evidence="2" key="1">
    <citation type="journal article" date="2019" name="bioRxiv">
        <title>The Genome of the Zebra Mussel, Dreissena polymorpha: A Resource for Invasive Species Research.</title>
        <authorList>
            <person name="McCartney M.A."/>
            <person name="Auch B."/>
            <person name="Kono T."/>
            <person name="Mallez S."/>
            <person name="Zhang Y."/>
            <person name="Obille A."/>
            <person name="Becker A."/>
            <person name="Abrahante J.E."/>
            <person name="Garbe J."/>
            <person name="Badalamenti J.P."/>
            <person name="Herman A."/>
            <person name="Mangelson H."/>
            <person name="Liachko I."/>
            <person name="Sullivan S."/>
            <person name="Sone E.D."/>
            <person name="Koren S."/>
            <person name="Silverstein K.A.T."/>
            <person name="Beckman K.B."/>
            <person name="Gohl D.M."/>
        </authorList>
    </citation>
    <scope>NUCLEOTIDE SEQUENCE</scope>
    <source>
        <strain evidence="2">Duluth1</strain>
        <tissue evidence="2">Whole animal</tissue>
    </source>
</reference>
<keyword evidence="3" id="KW-1185">Reference proteome</keyword>
<feature type="domain" description="Apple" evidence="1">
    <location>
        <begin position="214"/>
        <end position="269"/>
    </location>
</feature>
<dbReference type="Proteomes" id="UP000828390">
    <property type="component" value="Unassembled WGS sequence"/>
</dbReference>
<sequence length="395" mass="43049">MGNASRKKALANSADPDEMPLEASHLVTGWLAEDRVCDQRFLLRACLGQKKTIHVALAHFIVPKDSVMTVWPPSSREKQSWEGGTNDLKRLLAGLRLRLPVCPHLPVRRSPVATAPVVLIDGARGNLKNASTVGIEPVTLETSSFTSGYRRPAFNLVNGFHPGEVGVSYTFELATPVYGQWVRITRSTPNDALTLCEVDVEGVPYSAANGTRYSVFQGYVHIGTAIDVSAKVLSNLLCASSCSETENCISAHYNNATLTCSLFDSLAFHPRDVENDITVVNITAVETVKLGQQLERARRDRGESRPQKIYSLVRLTLLIQLNPSPSRRTSSTLLGLLSSPRCSGLVTRCLSSRVRRPGPARGPVCRGTGIVGQQDHQCGGKTGRTWGYFCARSSY</sequence>
<protein>
    <recommendedName>
        <fullName evidence="1">Apple domain-containing protein</fullName>
    </recommendedName>
</protein>
<accession>A0A9D4MUQ1</accession>
<dbReference type="InterPro" id="IPR003609">
    <property type="entry name" value="Pan_app"/>
</dbReference>
<comment type="caution">
    <text evidence="2">The sequence shown here is derived from an EMBL/GenBank/DDBJ whole genome shotgun (WGS) entry which is preliminary data.</text>
</comment>
<dbReference type="AlphaFoldDB" id="A0A9D4MUQ1"/>
<dbReference type="Gene3D" id="2.60.120.260">
    <property type="entry name" value="Galactose-binding domain-like"/>
    <property type="match status" value="1"/>
</dbReference>
<proteinExistence type="predicted"/>
<reference evidence="2" key="2">
    <citation type="submission" date="2020-11" db="EMBL/GenBank/DDBJ databases">
        <authorList>
            <person name="McCartney M.A."/>
            <person name="Auch B."/>
            <person name="Kono T."/>
            <person name="Mallez S."/>
            <person name="Becker A."/>
            <person name="Gohl D.M."/>
            <person name="Silverstein K.A.T."/>
            <person name="Koren S."/>
            <person name="Bechman K.B."/>
            <person name="Herman A."/>
            <person name="Abrahante J.E."/>
            <person name="Garbe J."/>
        </authorList>
    </citation>
    <scope>NUCLEOTIDE SEQUENCE</scope>
    <source>
        <strain evidence="2">Duluth1</strain>
        <tissue evidence="2">Whole animal</tissue>
    </source>
</reference>
<organism evidence="2 3">
    <name type="scientific">Dreissena polymorpha</name>
    <name type="common">Zebra mussel</name>
    <name type="synonym">Mytilus polymorpha</name>
    <dbReference type="NCBI Taxonomy" id="45954"/>
    <lineage>
        <taxon>Eukaryota</taxon>
        <taxon>Metazoa</taxon>
        <taxon>Spiralia</taxon>
        <taxon>Lophotrochozoa</taxon>
        <taxon>Mollusca</taxon>
        <taxon>Bivalvia</taxon>
        <taxon>Autobranchia</taxon>
        <taxon>Heteroconchia</taxon>
        <taxon>Euheterodonta</taxon>
        <taxon>Imparidentia</taxon>
        <taxon>Neoheterodontei</taxon>
        <taxon>Myida</taxon>
        <taxon>Dreissenoidea</taxon>
        <taxon>Dreissenidae</taxon>
        <taxon>Dreissena</taxon>
    </lineage>
</organism>
<evidence type="ECO:0000313" key="2">
    <source>
        <dbReference type="EMBL" id="KAH3882191.1"/>
    </source>
</evidence>
<gene>
    <name evidence="2" type="ORF">DPMN_006123</name>
</gene>